<name>A0AAD2H796_9AGAR</name>
<dbReference type="EMBL" id="CAVNYO010000158">
    <property type="protein sequence ID" value="CAK5270150.1"/>
    <property type="molecule type" value="Genomic_DNA"/>
</dbReference>
<reference evidence="1" key="1">
    <citation type="submission" date="2023-11" db="EMBL/GenBank/DDBJ databases">
        <authorList>
            <person name="De Vega J J."/>
            <person name="De Vega J J."/>
        </authorList>
    </citation>
    <scope>NUCLEOTIDE SEQUENCE</scope>
</reference>
<evidence type="ECO:0000313" key="2">
    <source>
        <dbReference type="Proteomes" id="UP001295794"/>
    </source>
</evidence>
<evidence type="ECO:0008006" key="3">
    <source>
        <dbReference type="Google" id="ProtNLM"/>
    </source>
</evidence>
<dbReference type="Proteomes" id="UP001295794">
    <property type="component" value="Unassembled WGS sequence"/>
</dbReference>
<evidence type="ECO:0000313" key="1">
    <source>
        <dbReference type="EMBL" id="CAK5270150.1"/>
    </source>
</evidence>
<dbReference type="AlphaFoldDB" id="A0AAD2H796"/>
<keyword evidence="2" id="KW-1185">Reference proteome</keyword>
<protein>
    <recommendedName>
        <fullName evidence="3">F-box domain-containing protein</fullName>
    </recommendedName>
</protein>
<proteinExistence type="predicted"/>
<accession>A0AAD2H796</accession>
<gene>
    <name evidence="1" type="ORF">MYCIT1_LOCUS14313</name>
</gene>
<dbReference type="Gene3D" id="1.20.1280.50">
    <property type="match status" value="1"/>
</dbReference>
<sequence length="475" mass="53062">MPDRVEVRNIARREPIERFPSELLGEIFAWARDGYLPTARSQQRYYSQEYSILDPLSPPLIFTRVCSRWYTVAKHTPSLWNHVHLPATSRISAAALDGLLRRSGALSLHVTLANEGRPFWKGIHRPTALLRHLLRNESAQQRLATLDLRGYLEWLIHPDADYPAVIHRRNFPRLKIMEVYSTDMTSPEVFATVLAAFQTAAALHCVSLISPVGRAERGMLPWHTLTEISIDTDLSFEAARDIVMDAPRLITCTFTRLMVGDRSTVTDISTGALLVHDQMKDLAFGFCSGNPAAFFDAFAFPALTRLEIGMNSIARQSASLEPDWDVILLGLQRRSSFVLSALSLYDFPCPATTLMEYLTTSSGTLEELILEDCGAHDPDLLRFLTLDSSADLNGPSTRFPALREMALLFYSTVVSPEPLVRFIESAGAHGGRPGAGFPSLRYLLIHSNEIQSSRETARINLACARSEAEIDYEVL</sequence>
<organism evidence="1 2">
    <name type="scientific">Mycena citricolor</name>
    <dbReference type="NCBI Taxonomy" id="2018698"/>
    <lineage>
        <taxon>Eukaryota</taxon>
        <taxon>Fungi</taxon>
        <taxon>Dikarya</taxon>
        <taxon>Basidiomycota</taxon>
        <taxon>Agaricomycotina</taxon>
        <taxon>Agaricomycetes</taxon>
        <taxon>Agaricomycetidae</taxon>
        <taxon>Agaricales</taxon>
        <taxon>Marasmiineae</taxon>
        <taxon>Mycenaceae</taxon>
        <taxon>Mycena</taxon>
    </lineage>
</organism>
<comment type="caution">
    <text evidence="1">The sequence shown here is derived from an EMBL/GenBank/DDBJ whole genome shotgun (WGS) entry which is preliminary data.</text>
</comment>